<keyword evidence="2" id="KW-0963">Cytoplasm</keyword>
<dbReference type="InterPro" id="IPR038840">
    <property type="entry name" value="RWDD3"/>
</dbReference>
<dbReference type="EMBL" id="JAHLQT010004696">
    <property type="protein sequence ID" value="KAG7175716.1"/>
    <property type="molecule type" value="Genomic_DNA"/>
</dbReference>
<dbReference type="GO" id="GO:0033235">
    <property type="term" value="P:positive regulation of protein sumoylation"/>
    <property type="evidence" value="ECO:0007669"/>
    <property type="project" value="InterPro"/>
</dbReference>
<comment type="caution">
    <text evidence="4">The sequence shown here is derived from an EMBL/GenBank/DDBJ whole genome shotgun (WGS) entry which is preliminary data.</text>
</comment>
<evidence type="ECO:0000256" key="2">
    <source>
        <dbReference type="ARBA" id="ARBA00022490"/>
    </source>
</evidence>
<dbReference type="GO" id="GO:1902073">
    <property type="term" value="P:positive regulation of hypoxia-inducible factor-1alpha signaling pathway"/>
    <property type="evidence" value="ECO:0007669"/>
    <property type="project" value="InterPro"/>
</dbReference>
<dbReference type="InterPro" id="IPR006575">
    <property type="entry name" value="RWD_dom"/>
</dbReference>
<dbReference type="CDD" id="cd24164">
    <property type="entry name" value="RWDD3_C"/>
    <property type="match status" value="1"/>
</dbReference>
<evidence type="ECO:0000256" key="1">
    <source>
        <dbReference type="ARBA" id="ARBA00004496"/>
    </source>
</evidence>
<evidence type="ECO:0000313" key="5">
    <source>
        <dbReference type="Proteomes" id="UP000747542"/>
    </source>
</evidence>
<dbReference type="Proteomes" id="UP000747542">
    <property type="component" value="Unassembled WGS sequence"/>
</dbReference>
<name>A0A8J5N899_HOMAM</name>
<accession>A0A8J5N899</accession>
<gene>
    <name evidence="4" type="primary">RWDD3-L</name>
    <name evidence="4" type="ORF">Hamer_G020784</name>
</gene>
<protein>
    <submittedName>
        <fullName evidence="4">RWD domain-containing protein 3-like</fullName>
    </submittedName>
</protein>
<proteinExistence type="predicted"/>
<dbReference type="GO" id="GO:0005737">
    <property type="term" value="C:cytoplasm"/>
    <property type="evidence" value="ECO:0007669"/>
    <property type="project" value="UniProtKB-SubCell"/>
</dbReference>
<dbReference type="PANTHER" id="PTHR15628:SF1">
    <property type="entry name" value="RWD DOMAIN-CONTAINING PROTEIN 3"/>
    <property type="match status" value="1"/>
</dbReference>
<dbReference type="PROSITE" id="PS50908">
    <property type="entry name" value="RWD"/>
    <property type="match status" value="1"/>
</dbReference>
<dbReference type="SMART" id="SM00591">
    <property type="entry name" value="RWD"/>
    <property type="match status" value="1"/>
</dbReference>
<sequence>MEGIYEEIEAIEAIYCGKDEFCLHYKGASSVEFSVTTSPVSSHDLKITLVFILSSPLYPSEPPSVSVQCSSLTRAECDSVKIFLMEVAKSCCGSSMVLDLLTALQEKEDIGGKHQDAAMMKNDTSNEPVTCILQLDHMRSKAKYLKTIKAWCEELDLVGRIVFCLRWIFLFLQGSADDIKMYIQRNKTQCVDVNSSGKPCKERLLSVLYQGNQQNKFSNFEVHQVENITEFKTWMMSCGLSDLFKDIIEPVTSR</sequence>
<organism evidence="4 5">
    <name type="scientific">Homarus americanus</name>
    <name type="common">American lobster</name>
    <dbReference type="NCBI Taxonomy" id="6706"/>
    <lineage>
        <taxon>Eukaryota</taxon>
        <taxon>Metazoa</taxon>
        <taxon>Ecdysozoa</taxon>
        <taxon>Arthropoda</taxon>
        <taxon>Crustacea</taxon>
        <taxon>Multicrustacea</taxon>
        <taxon>Malacostraca</taxon>
        <taxon>Eumalacostraca</taxon>
        <taxon>Eucarida</taxon>
        <taxon>Decapoda</taxon>
        <taxon>Pleocyemata</taxon>
        <taxon>Astacidea</taxon>
        <taxon>Nephropoidea</taxon>
        <taxon>Nephropidae</taxon>
        <taxon>Homarus</taxon>
    </lineage>
</organism>
<dbReference type="AlphaFoldDB" id="A0A8J5N899"/>
<dbReference type="Pfam" id="PF05773">
    <property type="entry name" value="RWD"/>
    <property type="match status" value="1"/>
</dbReference>
<comment type="subcellular location">
    <subcellularLocation>
        <location evidence="1">Cytoplasm</location>
    </subcellularLocation>
</comment>
<dbReference type="PANTHER" id="PTHR15628">
    <property type="entry name" value="RWD DOMAIN-CONTAINING PROTEIN 3"/>
    <property type="match status" value="1"/>
</dbReference>
<evidence type="ECO:0000313" key="4">
    <source>
        <dbReference type="EMBL" id="KAG7175716.1"/>
    </source>
</evidence>
<dbReference type="OrthoDB" id="167315at2759"/>
<feature type="domain" description="RWD" evidence="3">
    <location>
        <begin position="6"/>
        <end position="111"/>
    </location>
</feature>
<reference evidence="4" key="1">
    <citation type="journal article" date="2021" name="Sci. Adv.">
        <title>The American lobster genome reveals insights on longevity, neural, and immune adaptations.</title>
        <authorList>
            <person name="Polinski J.M."/>
            <person name="Zimin A.V."/>
            <person name="Clark K.F."/>
            <person name="Kohn A.B."/>
            <person name="Sadowski N."/>
            <person name="Timp W."/>
            <person name="Ptitsyn A."/>
            <person name="Khanna P."/>
            <person name="Romanova D.Y."/>
            <person name="Williams P."/>
            <person name="Greenwood S.J."/>
            <person name="Moroz L.L."/>
            <person name="Walt D.R."/>
            <person name="Bodnar A.G."/>
        </authorList>
    </citation>
    <scope>NUCLEOTIDE SEQUENCE</scope>
    <source>
        <strain evidence="4">GMGI-L3</strain>
    </source>
</reference>
<keyword evidence="5" id="KW-1185">Reference proteome</keyword>
<evidence type="ECO:0000259" key="3">
    <source>
        <dbReference type="PROSITE" id="PS50908"/>
    </source>
</evidence>